<sequence>ARKNHLVLYAIRFLTGLNENFAMVKSQILLIDPLPPLNKIFSMVLQHERQGNFAPNDESKVLVNAADSRKPYSKNFKASSHNSKNSNGQSNKHCTYCDKFML</sequence>
<evidence type="ECO:0000313" key="2">
    <source>
        <dbReference type="EMBL" id="MCI19745.1"/>
    </source>
</evidence>
<dbReference type="Proteomes" id="UP000265520">
    <property type="component" value="Unassembled WGS sequence"/>
</dbReference>
<dbReference type="PANTHER" id="PTHR34222">
    <property type="entry name" value="GAG_PRE-INTEGRS DOMAIN-CONTAINING PROTEIN"/>
    <property type="match status" value="1"/>
</dbReference>
<dbReference type="PANTHER" id="PTHR34222:SF99">
    <property type="entry name" value="PROTEIN, PUTATIVE-RELATED"/>
    <property type="match status" value="1"/>
</dbReference>
<feature type="region of interest" description="Disordered" evidence="1">
    <location>
        <begin position="72"/>
        <end position="92"/>
    </location>
</feature>
<evidence type="ECO:0000313" key="3">
    <source>
        <dbReference type="Proteomes" id="UP000265520"/>
    </source>
</evidence>
<dbReference type="AlphaFoldDB" id="A0A392Q917"/>
<feature type="non-terminal residue" evidence="2">
    <location>
        <position position="1"/>
    </location>
</feature>
<comment type="caution">
    <text evidence="2">The sequence shown here is derived from an EMBL/GenBank/DDBJ whole genome shotgun (WGS) entry which is preliminary data.</text>
</comment>
<proteinExistence type="predicted"/>
<dbReference type="EMBL" id="LXQA010116374">
    <property type="protein sequence ID" value="MCI19745.1"/>
    <property type="molecule type" value="Genomic_DNA"/>
</dbReference>
<keyword evidence="3" id="KW-1185">Reference proteome</keyword>
<name>A0A392Q917_9FABA</name>
<organism evidence="2 3">
    <name type="scientific">Trifolium medium</name>
    <dbReference type="NCBI Taxonomy" id="97028"/>
    <lineage>
        <taxon>Eukaryota</taxon>
        <taxon>Viridiplantae</taxon>
        <taxon>Streptophyta</taxon>
        <taxon>Embryophyta</taxon>
        <taxon>Tracheophyta</taxon>
        <taxon>Spermatophyta</taxon>
        <taxon>Magnoliopsida</taxon>
        <taxon>eudicotyledons</taxon>
        <taxon>Gunneridae</taxon>
        <taxon>Pentapetalae</taxon>
        <taxon>rosids</taxon>
        <taxon>fabids</taxon>
        <taxon>Fabales</taxon>
        <taxon>Fabaceae</taxon>
        <taxon>Papilionoideae</taxon>
        <taxon>50 kb inversion clade</taxon>
        <taxon>NPAAA clade</taxon>
        <taxon>Hologalegina</taxon>
        <taxon>IRL clade</taxon>
        <taxon>Trifolieae</taxon>
        <taxon>Trifolium</taxon>
    </lineage>
</organism>
<feature type="compositionally biased region" description="Polar residues" evidence="1">
    <location>
        <begin position="76"/>
        <end position="92"/>
    </location>
</feature>
<evidence type="ECO:0000256" key="1">
    <source>
        <dbReference type="SAM" id="MobiDB-lite"/>
    </source>
</evidence>
<protein>
    <submittedName>
        <fullName evidence="2">Retrovirus-related pol polyprotein from transposon TNT 1-94</fullName>
    </submittedName>
</protein>
<reference evidence="2 3" key="1">
    <citation type="journal article" date="2018" name="Front. Plant Sci.">
        <title>Red Clover (Trifolium pratense) and Zigzag Clover (T. medium) - A Picture of Genomic Similarities and Differences.</title>
        <authorList>
            <person name="Dluhosova J."/>
            <person name="Istvanek J."/>
            <person name="Nedelnik J."/>
            <person name="Repkova J."/>
        </authorList>
    </citation>
    <scope>NUCLEOTIDE SEQUENCE [LARGE SCALE GENOMIC DNA]</scope>
    <source>
        <strain evidence="3">cv. 10/8</strain>
        <tissue evidence="2">Leaf</tissue>
    </source>
</reference>
<accession>A0A392Q917</accession>